<evidence type="ECO:0000259" key="1">
    <source>
        <dbReference type="Pfam" id="PF21722"/>
    </source>
</evidence>
<reference evidence="2 3" key="1">
    <citation type="submission" date="2016-11" db="EMBL/GenBank/DDBJ databases">
        <title>Whole genomes of Flavobacteriaceae.</title>
        <authorList>
            <person name="Stine C."/>
            <person name="Li C."/>
            <person name="Tadesse D."/>
        </authorList>
    </citation>
    <scope>NUCLEOTIDE SEQUENCE [LARGE SCALE GENOMIC DNA]</scope>
    <source>
        <strain evidence="2 3">DSM 15937</strain>
    </source>
</reference>
<accession>A0ABX4BTQ7</accession>
<dbReference type="InterPro" id="IPR049304">
    <property type="entry name" value="Gly_rich_dom"/>
</dbReference>
<comment type="caution">
    <text evidence="2">The sequence shown here is derived from an EMBL/GenBank/DDBJ whole genome shotgun (WGS) entry which is preliminary data.</text>
</comment>
<keyword evidence="3" id="KW-1185">Reference proteome</keyword>
<evidence type="ECO:0000313" key="3">
    <source>
        <dbReference type="Proteomes" id="UP000198382"/>
    </source>
</evidence>
<dbReference type="Proteomes" id="UP000198382">
    <property type="component" value="Unassembled WGS sequence"/>
</dbReference>
<gene>
    <name evidence="2" type="ORF">B0A65_04365</name>
</gene>
<feature type="domain" description="Glycine-rich" evidence="1">
    <location>
        <begin position="59"/>
        <end position="258"/>
    </location>
</feature>
<name>A0ABX4BTQ7_FLAFR</name>
<dbReference type="RefSeq" id="WP_074660618.1">
    <property type="nucleotide sequence ID" value="NZ_MUGV01000008.1"/>
</dbReference>
<organism evidence="2 3">
    <name type="scientific">Flavobacterium frigidimaris</name>
    <dbReference type="NCBI Taxonomy" id="262320"/>
    <lineage>
        <taxon>Bacteria</taxon>
        <taxon>Pseudomonadati</taxon>
        <taxon>Bacteroidota</taxon>
        <taxon>Flavobacteriia</taxon>
        <taxon>Flavobacteriales</taxon>
        <taxon>Flavobacteriaceae</taxon>
        <taxon>Flavobacterium</taxon>
    </lineage>
</organism>
<dbReference type="NCBIfam" id="NF033708">
    <property type="entry name" value="T9SS_Cterm_ChiA"/>
    <property type="match status" value="1"/>
</dbReference>
<dbReference type="Pfam" id="PF21722">
    <property type="entry name" value="Gly_rich_2"/>
    <property type="match status" value="1"/>
</dbReference>
<protein>
    <recommendedName>
        <fullName evidence="1">Glycine-rich domain-containing protein</fullName>
    </recommendedName>
</protein>
<evidence type="ECO:0000313" key="2">
    <source>
        <dbReference type="EMBL" id="OXA81147.1"/>
    </source>
</evidence>
<dbReference type="EMBL" id="MUGV01000008">
    <property type="protein sequence ID" value="OXA81147.1"/>
    <property type="molecule type" value="Genomic_DNA"/>
</dbReference>
<proteinExistence type="predicted"/>
<sequence length="1249" mass="130327">MKKSLFKVSLFQILISFLDYLKPQKKSTEANKLQLCLLLLFFYSSLWAQPPHTYPSDNTLFVPAGVTSMDVEGWGAGGSGGAASGAILDGRSAGGGGGGAYAKGKITVVPGATLSIRVAGIPATGASGGNSTILGYEGIFLAAGGKAGTANNSGGTPAGGKGGLAADSFGSIKKTSGVDGGSGSTGIIGLLQGSGAGGRGGDTGGGAGGAGITSVALVNAAGKPGAPPGGGGSGAMNTVLGALQVGGAGAAGQVNVSYTCPSYGITAVSASPVCSSPGNTTITLASSPASLPIGVYTVTYNLTNPTSNGLTITLSVLTAGSGSFVLSGFSTAGTRDISITKLTSGACFADISSNNTASIVVSSPSVGGTVGGGTTICSGLTSGVLTLTGNTGTVLSWESSVNPFSVWTPIANTAATYTSGSLTQTTQFRAVVQNGACSSTSSIATTVTVNQIPIPTFSVQPGASVCVNTDVTYTTQPGQTNYIWSVPGTEGIDYNIISGGISSASSTVTLQWVTTGNKTVTVKYSSTGCPAVADATTTTSVIKTERGVVNGGLHICQGNPSPLVTLNNYVGTIVRWEYATTLPYVWQPISHTGVTYQPGILTESTSYRAIVKNGSCPEDFAVETRIDVDPIPLAPNIFSFTQPTCTTPTGSITLNGLSGSGNILQSDGTVITPRAYTGTSLTISGLPLGKYKFAIENSCSVTYSAEITIQLNTWNGSSWSYGTTDPSFDDVIDFQEDYDLNKDINACSCTISNDAVVTIQHGKTLSLLKGVHVNVGKLIFEDGASLLQASPDNNLNTGNIIYKRNTFPIRQADYVYWSTPVSPQAIIDVSPLTKTDKLYSHNGYNWVAEAPSKIMVVGKGYIIRGPENFSNTIRSNFTALFIGVPNNGNFTGENVIAERFFLVGNPYPSALNADDFININDPILEGTLYFWTHNTPVVLGGAYQYGSDDYATYNLTGGVGTAAGSGDDAVGNNNIPPSGNIGAGQSFFAGIAASGTLVFNNSMRRGGDANTEFFKTDQKSKNVALERNRIWLNMTNTGGAYKQLLVGYIEGATNEYDRKYDGNSFDANKYLDFYSINNDHKLAIQGRALPFKNTDAVPLGYRTTIAGDFTISIYHVDGALTLMPIYLEDKLTNKLHDLRTGNYTFNTEAGTFSDRFILRYSDKSLGVDDVSNVENNVWVSIKFTDMKIISNREAIREVAVFDLSGRRLYEKKNINATELQLLNFRSANQVLLVKVTLENGNTTTKKIVF</sequence>